<evidence type="ECO:0000256" key="2">
    <source>
        <dbReference type="SAM" id="MobiDB-lite"/>
    </source>
</evidence>
<keyword evidence="1" id="KW-0175">Coiled coil</keyword>
<feature type="compositionally biased region" description="Basic residues" evidence="2">
    <location>
        <begin position="347"/>
        <end position="361"/>
    </location>
</feature>
<feature type="compositionally biased region" description="Basic and acidic residues" evidence="2">
    <location>
        <begin position="317"/>
        <end position="333"/>
    </location>
</feature>
<evidence type="ECO:0000313" key="5">
    <source>
        <dbReference type="Proteomes" id="UP000245820"/>
    </source>
</evidence>
<dbReference type="InterPro" id="IPR021104">
    <property type="entry name" value="KfrA_DNA-bd_N"/>
</dbReference>
<dbReference type="Proteomes" id="UP000245820">
    <property type="component" value="Chromosome"/>
</dbReference>
<dbReference type="Pfam" id="PF11740">
    <property type="entry name" value="KfrA_N"/>
    <property type="match status" value="1"/>
</dbReference>
<evidence type="ECO:0000313" key="4">
    <source>
        <dbReference type="EMBL" id="AWL07541.1"/>
    </source>
</evidence>
<gene>
    <name evidence="4" type="ORF">DIR46_26025</name>
</gene>
<dbReference type="AlphaFoldDB" id="A0A2S2DQD9"/>
<dbReference type="OrthoDB" id="9178680at2"/>
<organism evidence="4 5">
    <name type="scientific">Massilia oculi</name>
    <dbReference type="NCBI Taxonomy" id="945844"/>
    <lineage>
        <taxon>Bacteria</taxon>
        <taxon>Pseudomonadati</taxon>
        <taxon>Pseudomonadota</taxon>
        <taxon>Betaproteobacteria</taxon>
        <taxon>Burkholderiales</taxon>
        <taxon>Oxalobacteraceae</taxon>
        <taxon>Telluria group</taxon>
        <taxon>Massilia</taxon>
    </lineage>
</organism>
<sequence>MEAFMPDNSQIAVAVQADIDALRERFPRTSDLYREACSIMFFRYGLTPTTNALYQFVRKGSMSVPNEALRRFWSDLRERARVDLQHADLPDQVKHSAGQLVGEIWSLARQAADESIAALQQSVVVEREAALAEKATLENQFAQLLSQFENARAQIASAEATVAQQREELGARAAVERETGKRLVESLAEIERLQGLIDSMSAAHVTEIDKITGRVVQAERRYTDLEKRTLLDLDRERTTTSRLQKQLDAERKASACRIEGIQGQVQTAQFQLARQSQELGGYIAKTELLADERDRAARQAAESAHQSAELGSQLAAERARVTELRGRLERTAPKSESASEELGLARAARRQRRPSRSKPDK</sequence>
<evidence type="ECO:0000256" key="1">
    <source>
        <dbReference type="SAM" id="Coils"/>
    </source>
</evidence>
<protein>
    <recommendedName>
        <fullName evidence="3">KfrA N-terminal DNA-binding domain-containing protein</fullName>
    </recommendedName>
</protein>
<evidence type="ECO:0000259" key="3">
    <source>
        <dbReference type="Pfam" id="PF11740"/>
    </source>
</evidence>
<feature type="coiled-coil region" evidence="1">
    <location>
        <begin position="127"/>
        <end position="168"/>
    </location>
</feature>
<feature type="domain" description="KfrA N-terminal DNA-binding" evidence="3">
    <location>
        <begin position="40"/>
        <end position="144"/>
    </location>
</feature>
<dbReference type="KEGG" id="mtim:DIR46_26025"/>
<proteinExistence type="predicted"/>
<keyword evidence="5" id="KW-1185">Reference proteome</keyword>
<name>A0A2S2DQD9_9BURK</name>
<reference evidence="4 5" key="1">
    <citation type="submission" date="2018-05" db="EMBL/GenBank/DDBJ databases">
        <title>Complete genome sequence of Massilia oculi sp. nov. CCUG 43427T (=DSM 26321T), the type strain of M. oculi, and comparison with genome sequences of other Massilia strains.</title>
        <authorList>
            <person name="Zhu B."/>
        </authorList>
    </citation>
    <scope>NUCLEOTIDE SEQUENCE [LARGE SCALE GENOMIC DNA]</scope>
    <source>
        <strain evidence="4 5">CCUG 43427</strain>
    </source>
</reference>
<feature type="region of interest" description="Disordered" evidence="2">
    <location>
        <begin position="294"/>
        <end position="361"/>
    </location>
</feature>
<accession>A0A2S2DQD9</accession>
<feature type="compositionally biased region" description="Low complexity" evidence="2">
    <location>
        <begin position="298"/>
        <end position="310"/>
    </location>
</feature>
<dbReference type="EMBL" id="CP029343">
    <property type="protein sequence ID" value="AWL07541.1"/>
    <property type="molecule type" value="Genomic_DNA"/>
</dbReference>